<dbReference type="PANTHER" id="PTHR36326">
    <property type="entry name" value="PROTEIN POLLENLESS 3-LIKE 2"/>
    <property type="match status" value="1"/>
</dbReference>
<keyword evidence="8" id="KW-1185">Reference proteome</keyword>
<dbReference type="EMBL" id="PKMF04000989">
    <property type="protein sequence ID" value="KAK7815652.1"/>
    <property type="molecule type" value="Genomic_DNA"/>
</dbReference>
<reference evidence="7 8" key="1">
    <citation type="journal article" date="2018" name="Sci. Data">
        <title>The draft genome sequence of cork oak.</title>
        <authorList>
            <person name="Ramos A.M."/>
            <person name="Usie A."/>
            <person name="Barbosa P."/>
            <person name="Barros P.M."/>
            <person name="Capote T."/>
            <person name="Chaves I."/>
            <person name="Simoes F."/>
            <person name="Abreu I."/>
            <person name="Carrasquinho I."/>
            <person name="Faro C."/>
            <person name="Guimaraes J.B."/>
            <person name="Mendonca D."/>
            <person name="Nobrega F."/>
            <person name="Rodrigues L."/>
            <person name="Saibo N.J.M."/>
            <person name="Varela M.C."/>
            <person name="Egas C."/>
            <person name="Matos J."/>
            <person name="Miguel C.M."/>
            <person name="Oliveira M.M."/>
            <person name="Ricardo C.P."/>
            <person name="Goncalves S."/>
        </authorList>
    </citation>
    <scope>NUCLEOTIDE SEQUENCE [LARGE SCALE GENOMIC DNA]</scope>
    <source>
        <strain evidence="8">cv. HL8</strain>
    </source>
</reference>
<name>A0AAW0IMI7_QUESU</name>
<evidence type="ECO:0000313" key="7">
    <source>
        <dbReference type="EMBL" id="KAK7815652.1"/>
    </source>
</evidence>
<dbReference type="InterPro" id="IPR044961">
    <property type="entry name" value="MS5/SDI1"/>
</dbReference>
<dbReference type="GO" id="GO:0005634">
    <property type="term" value="C:nucleus"/>
    <property type="evidence" value="ECO:0007669"/>
    <property type="project" value="UniProtKB-SubCell"/>
</dbReference>
<evidence type="ECO:0000256" key="6">
    <source>
        <dbReference type="SAM" id="MobiDB-lite"/>
    </source>
</evidence>
<protein>
    <submittedName>
        <fullName evidence="7">Protein pollenless 3</fullName>
    </submittedName>
</protein>
<evidence type="ECO:0000313" key="8">
    <source>
        <dbReference type="Proteomes" id="UP000237347"/>
    </source>
</evidence>
<evidence type="ECO:0000256" key="2">
    <source>
        <dbReference type="ARBA" id="ARBA00022737"/>
    </source>
</evidence>
<evidence type="ECO:0000256" key="4">
    <source>
        <dbReference type="ARBA" id="ARBA00023054"/>
    </source>
</evidence>
<keyword evidence="2" id="KW-0677">Repeat</keyword>
<sequence>MFVSSTTVDRQGSKKGNFPVLVCHNAVDWLDSALKDMAIVMKQLDRSDEAIEAIKSFRHLCPYDSQEFLGNVLVELYKVDLFAYKARFLGSKPDSFQTDGNNVSIRFTIIINGWFMHVGLRPRDQRQITPALPLHLVDVITVGDGVQSFSDASGMHSKNTPLSSNNISGQGTLLQV</sequence>
<comment type="caution">
    <text evidence="7">The sequence shown here is derived from an EMBL/GenBank/DDBJ whole genome shotgun (WGS) entry which is preliminary data.</text>
</comment>
<feature type="region of interest" description="Disordered" evidence="6">
    <location>
        <begin position="154"/>
        <end position="176"/>
    </location>
</feature>
<keyword evidence="3" id="KW-0802">TPR repeat</keyword>
<dbReference type="Proteomes" id="UP000237347">
    <property type="component" value="Unassembled WGS sequence"/>
</dbReference>
<dbReference type="AlphaFoldDB" id="A0AAW0IMI7"/>
<evidence type="ECO:0000256" key="1">
    <source>
        <dbReference type="ARBA" id="ARBA00004123"/>
    </source>
</evidence>
<evidence type="ECO:0000256" key="5">
    <source>
        <dbReference type="ARBA" id="ARBA00023242"/>
    </source>
</evidence>
<keyword evidence="5" id="KW-0539">Nucleus</keyword>
<accession>A0AAW0IMI7</accession>
<dbReference type="PANTHER" id="PTHR36326:SF4">
    <property type="entry name" value="PROTEIN POLLENLESS 3-LIKE 1"/>
    <property type="match status" value="1"/>
</dbReference>
<comment type="subcellular location">
    <subcellularLocation>
        <location evidence="1">Nucleus</location>
    </subcellularLocation>
</comment>
<evidence type="ECO:0000256" key="3">
    <source>
        <dbReference type="ARBA" id="ARBA00022803"/>
    </source>
</evidence>
<keyword evidence="4" id="KW-0175">Coiled coil</keyword>
<organism evidence="7 8">
    <name type="scientific">Quercus suber</name>
    <name type="common">Cork oak</name>
    <dbReference type="NCBI Taxonomy" id="58331"/>
    <lineage>
        <taxon>Eukaryota</taxon>
        <taxon>Viridiplantae</taxon>
        <taxon>Streptophyta</taxon>
        <taxon>Embryophyta</taxon>
        <taxon>Tracheophyta</taxon>
        <taxon>Spermatophyta</taxon>
        <taxon>Magnoliopsida</taxon>
        <taxon>eudicotyledons</taxon>
        <taxon>Gunneridae</taxon>
        <taxon>Pentapetalae</taxon>
        <taxon>rosids</taxon>
        <taxon>fabids</taxon>
        <taxon>Fagales</taxon>
        <taxon>Fagaceae</taxon>
        <taxon>Quercus</taxon>
    </lineage>
</organism>
<gene>
    <name evidence="7" type="primary">MS5_6</name>
    <name evidence="7" type="ORF">CFP56_001273</name>
</gene>
<proteinExistence type="predicted"/>